<proteinExistence type="predicted"/>
<evidence type="ECO:0008006" key="3">
    <source>
        <dbReference type="Google" id="ProtNLM"/>
    </source>
</evidence>
<gene>
    <name evidence="2" type="ORF">ENS59_08610</name>
</gene>
<comment type="caution">
    <text evidence="2">The sequence shown here is derived from an EMBL/GenBank/DDBJ whole genome shotgun (WGS) entry which is preliminary data.</text>
</comment>
<keyword evidence="1" id="KW-1133">Transmembrane helix</keyword>
<feature type="transmembrane region" description="Helical" evidence="1">
    <location>
        <begin position="116"/>
        <end position="135"/>
    </location>
</feature>
<evidence type="ECO:0000256" key="1">
    <source>
        <dbReference type="SAM" id="Phobius"/>
    </source>
</evidence>
<protein>
    <recommendedName>
        <fullName evidence="3">Positive regulator of sigma E, RseC/MucC</fullName>
    </recommendedName>
</protein>
<evidence type="ECO:0000313" key="2">
    <source>
        <dbReference type="EMBL" id="HFH29557.1"/>
    </source>
</evidence>
<keyword evidence="1" id="KW-0812">Transmembrane</keyword>
<reference evidence="2" key="1">
    <citation type="journal article" date="2020" name="mSystems">
        <title>Genome- and Community-Level Interaction Insights into Carbon Utilization and Element Cycling Functions of Hydrothermarchaeota in Hydrothermal Sediment.</title>
        <authorList>
            <person name="Zhou Z."/>
            <person name="Liu Y."/>
            <person name="Xu W."/>
            <person name="Pan J."/>
            <person name="Luo Z.H."/>
            <person name="Li M."/>
        </authorList>
    </citation>
    <scope>NUCLEOTIDE SEQUENCE [LARGE SCALE GENOMIC DNA]</scope>
    <source>
        <strain evidence="2">SpSt-503</strain>
    </source>
</reference>
<sequence length="166" mass="18234">MERQHRFRPYNLFVRKSPMKEIGRIQNISGDMVTIKGSEISACVGCSNSECKGNGNIFTAKNSLNLPIHEGQLVEVENKASTTFIQGLEVLLPPVVLFILGYILTGRFAPASSDDVRVGIGVAALFLGFFIMYWVKKLLPSSGAPQITRIVNDYSAAIAIEPMEQN</sequence>
<dbReference type="EMBL" id="DSVL01000264">
    <property type="protein sequence ID" value="HFH29557.1"/>
    <property type="molecule type" value="Genomic_DNA"/>
</dbReference>
<name>A0A7C3E5E4_9SPIR</name>
<organism evidence="2">
    <name type="scientific">Gracilinema caldarium</name>
    <dbReference type="NCBI Taxonomy" id="215591"/>
    <lineage>
        <taxon>Bacteria</taxon>
        <taxon>Pseudomonadati</taxon>
        <taxon>Spirochaetota</taxon>
        <taxon>Spirochaetia</taxon>
        <taxon>Spirochaetales</taxon>
        <taxon>Breznakiellaceae</taxon>
        <taxon>Gracilinema</taxon>
    </lineage>
</organism>
<accession>A0A7C3E5E4</accession>
<feature type="transmembrane region" description="Helical" evidence="1">
    <location>
        <begin position="84"/>
        <end position="104"/>
    </location>
</feature>
<dbReference type="AlphaFoldDB" id="A0A7C3E5E4"/>
<keyword evidence="1" id="KW-0472">Membrane</keyword>
<dbReference type="Pfam" id="PF04246">
    <property type="entry name" value="RseC_MucC"/>
    <property type="match status" value="1"/>
</dbReference>